<keyword evidence="2" id="KW-0812">Transmembrane</keyword>
<reference evidence="3 4" key="1">
    <citation type="journal article" date="2016" name="Front. Microbiol.">
        <title>Genomic Resource of Rice Seed Associated Bacteria.</title>
        <authorList>
            <person name="Midha S."/>
            <person name="Bansal K."/>
            <person name="Sharma S."/>
            <person name="Kumar N."/>
            <person name="Patil P.P."/>
            <person name="Chaudhry V."/>
            <person name="Patil P.B."/>
        </authorList>
    </citation>
    <scope>NUCLEOTIDE SEQUENCE [LARGE SCALE GENOMIC DNA]</scope>
    <source>
        <strain evidence="3 4">RSA3</strain>
    </source>
</reference>
<evidence type="ECO:0000313" key="4">
    <source>
        <dbReference type="Proteomes" id="UP000072189"/>
    </source>
</evidence>
<accession>A0A147F593</accession>
<feature type="region of interest" description="Disordered" evidence="1">
    <location>
        <begin position="275"/>
        <end position="358"/>
    </location>
</feature>
<dbReference type="EMBL" id="LDRV01000092">
    <property type="protein sequence ID" value="KTS09164.1"/>
    <property type="molecule type" value="Genomic_DNA"/>
</dbReference>
<proteinExistence type="predicted"/>
<feature type="compositionally biased region" description="Pro residues" evidence="1">
    <location>
        <begin position="308"/>
        <end position="350"/>
    </location>
</feature>
<protein>
    <submittedName>
        <fullName evidence="3">Uncharacterized protein</fullName>
    </submittedName>
</protein>
<name>A0A147F593_MICTE</name>
<dbReference type="Proteomes" id="UP000072189">
    <property type="component" value="Unassembled WGS sequence"/>
</dbReference>
<keyword evidence="2" id="KW-0472">Membrane</keyword>
<feature type="transmembrane region" description="Helical" evidence="2">
    <location>
        <begin position="37"/>
        <end position="61"/>
    </location>
</feature>
<evidence type="ECO:0000256" key="2">
    <source>
        <dbReference type="SAM" id="Phobius"/>
    </source>
</evidence>
<comment type="caution">
    <text evidence="3">The sequence shown here is derived from an EMBL/GenBank/DDBJ whole genome shotgun (WGS) entry which is preliminary data.</text>
</comment>
<organism evidence="3 4">
    <name type="scientific">Microbacterium testaceum</name>
    <name type="common">Aureobacterium testaceum</name>
    <name type="synonym">Brevibacterium testaceum</name>
    <dbReference type="NCBI Taxonomy" id="2033"/>
    <lineage>
        <taxon>Bacteria</taxon>
        <taxon>Bacillati</taxon>
        <taxon>Actinomycetota</taxon>
        <taxon>Actinomycetes</taxon>
        <taxon>Micrococcales</taxon>
        <taxon>Microbacteriaceae</taxon>
        <taxon>Microbacterium</taxon>
    </lineage>
</organism>
<sequence>MGAPTRQVVDSEGWRAPELAQVGARPLFGGRRKAGAVNYLSVAAATLAVVALVVTTSFAFIQRATANPADDAMISLREREAELANETKVLQTAADLFDSSVEEAASLADASAPVLAGLSGRVDGSVLGSVESARGALAAAAASAVAISVPAYQRAQIDEKDLADVGKAIDNVRLSRDELPALITDARDARSTIVSAISGYRAQLQSLGTAIESEATKLVAENDSAGSSFRTAVTDTAARVVTAQRAGGDGLAEMPAYAAAVDALRAENARIVALEEAERENTPSRPTAPIGGTGNGGDTDSDSSDPGSPAPQPSQPAPSPDPEPSPEPSQPEPTPDPEPTVPSVPNPDPTAPIEGGTT</sequence>
<evidence type="ECO:0000256" key="1">
    <source>
        <dbReference type="SAM" id="MobiDB-lite"/>
    </source>
</evidence>
<keyword evidence="2" id="KW-1133">Transmembrane helix</keyword>
<dbReference type="AlphaFoldDB" id="A0A147F593"/>
<dbReference type="PATRIC" id="fig|2033.7.peg.3625"/>
<gene>
    <name evidence="3" type="ORF">RSA3_13950</name>
</gene>
<evidence type="ECO:0000313" key="3">
    <source>
        <dbReference type="EMBL" id="KTS09164.1"/>
    </source>
</evidence>